<dbReference type="Proteomes" id="UP000280346">
    <property type="component" value="Unassembled WGS sequence"/>
</dbReference>
<keyword evidence="3" id="KW-1185">Reference proteome</keyword>
<dbReference type="EMBL" id="RZIJ01000042">
    <property type="protein sequence ID" value="RUQ61970.1"/>
    <property type="molecule type" value="Genomic_DNA"/>
</dbReference>
<accession>A0A433IZZ3</accession>
<evidence type="ECO:0000313" key="3">
    <source>
        <dbReference type="Proteomes" id="UP000280346"/>
    </source>
</evidence>
<dbReference type="InterPro" id="IPR052514">
    <property type="entry name" value="SAM-dependent_MTase"/>
</dbReference>
<dbReference type="AlphaFoldDB" id="A0A433IZZ3"/>
<dbReference type="SUPFAM" id="SSF53335">
    <property type="entry name" value="S-adenosyl-L-methionine-dependent methyltransferases"/>
    <property type="match status" value="1"/>
</dbReference>
<dbReference type="PANTHER" id="PTHR34203">
    <property type="entry name" value="METHYLTRANSFERASE, FKBM FAMILY PROTEIN"/>
    <property type="match status" value="1"/>
</dbReference>
<evidence type="ECO:0000259" key="1">
    <source>
        <dbReference type="Pfam" id="PF05050"/>
    </source>
</evidence>
<dbReference type="GO" id="GO:0032259">
    <property type="term" value="P:methylation"/>
    <property type="evidence" value="ECO:0007669"/>
    <property type="project" value="UniProtKB-KW"/>
</dbReference>
<reference evidence="2 3" key="1">
    <citation type="submission" date="2018-12" db="EMBL/GenBank/DDBJ databases">
        <authorList>
            <person name="Yang Y."/>
        </authorList>
    </citation>
    <scope>NUCLEOTIDE SEQUENCE [LARGE SCALE GENOMIC DNA]</scope>
    <source>
        <strain evidence="2 3">GSF71</strain>
    </source>
</reference>
<dbReference type="GO" id="GO:0008168">
    <property type="term" value="F:methyltransferase activity"/>
    <property type="evidence" value="ECO:0007669"/>
    <property type="project" value="UniProtKB-KW"/>
</dbReference>
<protein>
    <submittedName>
        <fullName evidence="2">FkbM family methyltransferase</fullName>
    </submittedName>
</protein>
<feature type="domain" description="Methyltransferase FkbM" evidence="1">
    <location>
        <begin position="26"/>
        <end position="179"/>
    </location>
</feature>
<dbReference type="InterPro" id="IPR029063">
    <property type="entry name" value="SAM-dependent_MTases_sf"/>
</dbReference>
<dbReference type="PANTHER" id="PTHR34203:SF15">
    <property type="entry name" value="SLL1173 PROTEIN"/>
    <property type="match status" value="1"/>
</dbReference>
<evidence type="ECO:0000313" key="2">
    <source>
        <dbReference type="EMBL" id="RUQ61970.1"/>
    </source>
</evidence>
<dbReference type="Pfam" id="PF05050">
    <property type="entry name" value="Methyltransf_21"/>
    <property type="match status" value="1"/>
</dbReference>
<keyword evidence="2" id="KW-0489">Methyltransferase</keyword>
<dbReference type="OrthoDB" id="5679686at2"/>
<dbReference type="InterPro" id="IPR006342">
    <property type="entry name" value="FkbM_mtfrase"/>
</dbReference>
<keyword evidence="2" id="KW-0808">Transferase</keyword>
<proteinExistence type="predicted"/>
<dbReference type="NCBIfam" id="TIGR01444">
    <property type="entry name" value="fkbM_fam"/>
    <property type="match status" value="1"/>
</dbReference>
<name>A0A433IZZ3_9PROT</name>
<comment type="caution">
    <text evidence="2">The sequence shown here is derived from an EMBL/GenBank/DDBJ whole genome shotgun (WGS) entry which is preliminary data.</text>
</comment>
<organism evidence="2 3">
    <name type="scientific">Azospirillum doebereinerae</name>
    <dbReference type="NCBI Taxonomy" id="92933"/>
    <lineage>
        <taxon>Bacteria</taxon>
        <taxon>Pseudomonadati</taxon>
        <taxon>Pseudomonadota</taxon>
        <taxon>Alphaproteobacteria</taxon>
        <taxon>Rhodospirillales</taxon>
        <taxon>Azospirillaceae</taxon>
        <taxon>Azospirillum</taxon>
    </lineage>
</organism>
<sequence length="237" mass="25359">MYGEYSEAEASFLRFLVRPGDIVVEAGANIGSLTVVLAQSAGPTGWVVAFEPQRIAFQMLCANALLCGLTNVEARPTASGATPGTIIVPELDPAKPNNFGGLSLTTPHAQGTQVAVETIDGLALPRCRLIKADVEGLETDVLIGARETIARHRPMLYLENDQRDRSPGLIRHVQGLGYRLWWHTPVYFSAGNFRGATGNVFPGEGAFNVFCAPKELSLSIRASRLKSESAVALGPLT</sequence>
<dbReference type="Gene3D" id="3.40.50.150">
    <property type="entry name" value="Vaccinia Virus protein VP39"/>
    <property type="match status" value="1"/>
</dbReference>
<gene>
    <name evidence="2" type="ORF">EJ913_29240</name>
</gene>